<keyword evidence="1" id="KW-0808">Transferase</keyword>
<dbReference type="Proteomes" id="UP001139104">
    <property type="component" value="Unassembled WGS sequence"/>
</dbReference>
<dbReference type="InterPro" id="IPR007459">
    <property type="entry name" value="DNA_pol3_chi"/>
</dbReference>
<comment type="caution">
    <text evidence="1">The sequence shown here is derived from an EMBL/GenBank/DDBJ whole genome shotgun (WGS) entry which is preliminary data.</text>
</comment>
<dbReference type="GO" id="GO:0003887">
    <property type="term" value="F:DNA-directed DNA polymerase activity"/>
    <property type="evidence" value="ECO:0007669"/>
    <property type="project" value="UniProtKB-EC"/>
</dbReference>
<gene>
    <name evidence="1" type="ORF">K2U94_11880</name>
</gene>
<dbReference type="NCBIfam" id="NF004347">
    <property type="entry name" value="PRK05728.1-4"/>
    <property type="match status" value="1"/>
</dbReference>
<keyword evidence="1" id="KW-0548">Nucleotidyltransferase</keyword>
<keyword evidence="2" id="KW-1185">Reference proteome</keyword>
<evidence type="ECO:0000313" key="1">
    <source>
        <dbReference type="EMBL" id="MCI4683455.1"/>
    </source>
</evidence>
<dbReference type="PANTHER" id="PTHR38767">
    <property type="entry name" value="DNA POLYMERASE III SUBUNIT CHI"/>
    <property type="match status" value="1"/>
</dbReference>
<dbReference type="SUPFAM" id="SSF102400">
    <property type="entry name" value="DNA polymerase III chi subunit"/>
    <property type="match status" value="1"/>
</dbReference>
<dbReference type="EMBL" id="JAIVFP010000001">
    <property type="protein sequence ID" value="MCI4683455.1"/>
    <property type="molecule type" value="Genomic_DNA"/>
</dbReference>
<dbReference type="Gene3D" id="3.40.50.10110">
    <property type="entry name" value="DNA polymerase III subunit chi"/>
    <property type="match status" value="1"/>
</dbReference>
<protein>
    <submittedName>
        <fullName evidence="1">DNA polymerase III subunit chi</fullName>
        <ecNumber evidence="1">2.7.7.7</ecNumber>
    </submittedName>
</protein>
<reference evidence="1" key="1">
    <citation type="journal article" date="2022" name="ISME J.">
        <title>Identification of active gaseous-alkane degraders at natural gas seeps.</title>
        <authorList>
            <person name="Farhan Ul Haque M."/>
            <person name="Hernandez M."/>
            <person name="Crombie A.T."/>
            <person name="Murrell J.C."/>
        </authorList>
    </citation>
    <scope>NUCLEOTIDE SEQUENCE</scope>
    <source>
        <strain evidence="1">PC2</strain>
    </source>
</reference>
<sequence length="151" mass="17446">MVEFWFYQLQRRTLEQALPALIERSLQRGWRAVVQSRTPERLAAIDDLLWTYAEDSFLPHGSQNDGDPELQAVWLTCGDDNPNGARIRFLVEGAAAEPFAGSDYERLILLFDGRDEMSLATAREQWRLLRLSNANLSYWQETEEGGWRKQA</sequence>
<proteinExistence type="predicted"/>
<dbReference type="Pfam" id="PF04364">
    <property type="entry name" value="DNA_pol3_chi"/>
    <property type="match status" value="1"/>
</dbReference>
<accession>A0ABS9Z709</accession>
<dbReference type="InterPro" id="IPR036768">
    <property type="entry name" value="PolIII_chi_sf"/>
</dbReference>
<dbReference type="PANTHER" id="PTHR38767:SF1">
    <property type="entry name" value="DNA POLYMERASE III SUBUNIT CHI"/>
    <property type="match status" value="1"/>
</dbReference>
<name>A0ABS9Z709_9HYPH</name>
<dbReference type="EC" id="2.7.7.7" evidence="1"/>
<organism evidence="1 2">
    <name type="scientific">Candidatus Rhodoblastus alkanivorans</name>
    <dbReference type="NCBI Taxonomy" id="2954117"/>
    <lineage>
        <taxon>Bacteria</taxon>
        <taxon>Pseudomonadati</taxon>
        <taxon>Pseudomonadota</taxon>
        <taxon>Alphaproteobacteria</taxon>
        <taxon>Hyphomicrobiales</taxon>
        <taxon>Rhodoblastaceae</taxon>
        <taxon>Rhodoblastus</taxon>
    </lineage>
</organism>
<evidence type="ECO:0000313" key="2">
    <source>
        <dbReference type="Proteomes" id="UP001139104"/>
    </source>
</evidence>